<reference evidence="1 2" key="1">
    <citation type="submission" date="2021-05" db="EMBL/GenBank/DDBJ databases">
        <title>The draft genome of Geobacter pelophilus DSM 12255.</title>
        <authorList>
            <person name="Xu Z."/>
            <person name="Masuda Y."/>
            <person name="Itoh H."/>
            <person name="Senoo K."/>
        </authorList>
    </citation>
    <scope>NUCLEOTIDE SEQUENCE [LARGE SCALE GENOMIC DNA]</scope>
    <source>
        <strain evidence="1 2">DSM 12255</strain>
    </source>
</reference>
<sequence>MLIMWKHGIASLTVLGTLLLGIVLMLPGRALAKISGEVEVSYDDYHIKDSHSDIAKSALFQRYTILYDKKGRLGKFGNYGFNLGYEWGALNVSQSDKGEDSNSSIKKGHLLYGAEYAYNSRTLPLNISLFSRDLTRISNSGVSINSLDSINGINIIPTVTTPELQGGTKITSGAKIVFGEMSSDSLASKFPRLVELPKIILDYRENYVSNLNSAAPEHSRTRLLNAGIAKNSLWLTYKMLDTKDYLSKSDTLGLFYSLGQNTQEQSFRLGTVDIVGERIWVELTNWIRISADGVMTKTYDPASKTNSLTDYTLNLFASAKRDNWDARSFNSLSRKLDGNNQLEEELKIPLYVSGSWGTDTSWQARFEQKDHRISNSGFGSKEQSSLASFRVETLKRSLFTLTPTVSVELYNTDITRKLALHGSIETSSTRRFSDKLALNASYTIKSFSEETSNNNSKQLTQTLVGKAIYRINNLLVFSADQNLTINLGAITATQGAVSSSEKFSDFGSRVSGRTDSVTNDYYRSVTNAKIAWSPGERLRTDAQATVDVYGVKGGDLDSIMTLTGSINYSLPQYAVGANTRYSRRTIGSISGDELAVTGFAQVAPSPYASSTLKGTYTRINEFGNLKNTSDISQRFTYMVPSKRFRGTLFEVTQQSAFLQSSESPIYANLYTTARQFSLQGKYFFNSNLYAAALSRYSLLSPGNVSEWMGGASIGVQYKLLQGNVEYYQGKRTGNDNRTERRFSANLKKQF</sequence>
<dbReference type="RefSeq" id="WP_214170156.1">
    <property type="nucleotide sequence ID" value="NZ_JAHCVJ010000001.1"/>
</dbReference>
<evidence type="ECO:0000313" key="2">
    <source>
        <dbReference type="Proteomes" id="UP000811899"/>
    </source>
</evidence>
<organism evidence="1 2">
    <name type="scientific">Geoanaerobacter pelophilus</name>
    <dbReference type="NCBI Taxonomy" id="60036"/>
    <lineage>
        <taxon>Bacteria</taxon>
        <taxon>Pseudomonadati</taxon>
        <taxon>Thermodesulfobacteriota</taxon>
        <taxon>Desulfuromonadia</taxon>
        <taxon>Geobacterales</taxon>
        <taxon>Geobacteraceae</taxon>
        <taxon>Geoanaerobacter</taxon>
    </lineage>
</organism>
<evidence type="ECO:0000313" key="1">
    <source>
        <dbReference type="EMBL" id="MBT0663418.1"/>
    </source>
</evidence>
<protein>
    <submittedName>
        <fullName evidence="1">Uncharacterized protein</fullName>
    </submittedName>
</protein>
<name>A0AAW4KXZ6_9BACT</name>
<proteinExistence type="predicted"/>
<keyword evidence="2" id="KW-1185">Reference proteome</keyword>
<dbReference type="AlphaFoldDB" id="A0AAW4KXZ6"/>
<accession>A0AAW4KXZ6</accession>
<dbReference type="Proteomes" id="UP000811899">
    <property type="component" value="Unassembled WGS sequence"/>
</dbReference>
<dbReference type="EMBL" id="JAHCVJ010000001">
    <property type="protein sequence ID" value="MBT0663418.1"/>
    <property type="molecule type" value="Genomic_DNA"/>
</dbReference>
<gene>
    <name evidence="1" type="ORF">KI809_03805</name>
</gene>
<comment type="caution">
    <text evidence="1">The sequence shown here is derived from an EMBL/GenBank/DDBJ whole genome shotgun (WGS) entry which is preliminary data.</text>
</comment>